<sequence length="152" mass="15892">MNKYLLIGTAALLSAASSFCFADNTPTRDCANYLSYSDPQFINLVSHNQSLASTIADALNNCALASACSSISVDHCSALLSTRSFISAYFANFKGDSVSSAVPHGGGFSAAPKLPTTALPIVNPPANTPSPVADQPSSTQTKKQDSSNIHWF</sequence>
<keyword evidence="2" id="KW-0732">Signal</keyword>
<proteinExistence type="predicted"/>
<dbReference type="KEGG" id="cbd:CBUD_0345"/>
<gene>
    <name evidence="3" type="ordered locus">CBUD_0345</name>
</gene>
<dbReference type="RefSeq" id="WP_005769556.1">
    <property type="nucleotide sequence ID" value="NC_009727.1"/>
</dbReference>
<dbReference type="HOGENOM" id="CLU_1719274_0_0_6"/>
<feature type="signal peptide" evidence="2">
    <location>
        <begin position="1"/>
        <end position="22"/>
    </location>
</feature>
<evidence type="ECO:0000313" key="4">
    <source>
        <dbReference type="Proteomes" id="UP000008555"/>
    </source>
</evidence>
<dbReference type="Proteomes" id="UP000008555">
    <property type="component" value="Chromosome"/>
</dbReference>
<feature type="chain" id="PRO_5002740159" evidence="2">
    <location>
        <begin position="23"/>
        <end position="152"/>
    </location>
</feature>
<protein>
    <submittedName>
        <fullName evidence="3">Hypothetical membrane associated protein</fullName>
    </submittedName>
</protein>
<accession>A9KDJ5</accession>
<organism evidence="3 4">
    <name type="scientific">Coxiella burnetii (strain Dugway 5J108-111)</name>
    <dbReference type="NCBI Taxonomy" id="434922"/>
    <lineage>
        <taxon>Bacteria</taxon>
        <taxon>Pseudomonadati</taxon>
        <taxon>Pseudomonadota</taxon>
        <taxon>Gammaproteobacteria</taxon>
        <taxon>Legionellales</taxon>
        <taxon>Coxiellaceae</taxon>
        <taxon>Coxiella</taxon>
    </lineage>
</organism>
<dbReference type="AlphaFoldDB" id="A9KDJ5"/>
<evidence type="ECO:0000256" key="2">
    <source>
        <dbReference type="SAM" id="SignalP"/>
    </source>
</evidence>
<dbReference type="EMBL" id="CP000733">
    <property type="protein sequence ID" value="ABS77970.1"/>
    <property type="molecule type" value="Genomic_DNA"/>
</dbReference>
<evidence type="ECO:0000256" key="1">
    <source>
        <dbReference type="SAM" id="MobiDB-lite"/>
    </source>
</evidence>
<feature type="region of interest" description="Disordered" evidence="1">
    <location>
        <begin position="119"/>
        <end position="152"/>
    </location>
</feature>
<feature type="compositionally biased region" description="Polar residues" evidence="1">
    <location>
        <begin position="135"/>
        <end position="152"/>
    </location>
</feature>
<name>A9KDJ5_COXBN</name>
<evidence type="ECO:0000313" key="3">
    <source>
        <dbReference type="EMBL" id="ABS77970.1"/>
    </source>
</evidence>
<reference evidence="3 4" key="1">
    <citation type="journal article" date="2009" name="Infect. Immun.">
        <title>Comparative genomics reveal extensive transposon-mediated genomic plasticity and diversity among potential effector proteins within the genus Coxiella.</title>
        <authorList>
            <person name="Beare P.A."/>
            <person name="Unsworth N."/>
            <person name="Andoh M."/>
            <person name="Voth D.E."/>
            <person name="Omsland A."/>
            <person name="Gilk S.D."/>
            <person name="Williams K.P."/>
            <person name="Sobral B.W."/>
            <person name="Kupko J.J.III."/>
            <person name="Porcella S.F."/>
            <person name="Samuel J.E."/>
            <person name="Heinzen R.A."/>
        </authorList>
    </citation>
    <scope>NUCLEOTIDE SEQUENCE [LARGE SCALE GENOMIC DNA]</scope>
    <source>
        <strain evidence="3 4">Dugway 5J108-111</strain>
    </source>
</reference>
<dbReference type="SMR" id="A9KDJ5"/>